<reference evidence="2" key="1">
    <citation type="journal article" date="2023" name="Front. Plant Sci.">
        <title>Chromosomal-level genome assembly of Melastoma candidum provides insights into trichome evolution.</title>
        <authorList>
            <person name="Zhong Y."/>
            <person name="Wu W."/>
            <person name="Sun C."/>
            <person name="Zou P."/>
            <person name="Liu Y."/>
            <person name="Dai S."/>
            <person name="Zhou R."/>
        </authorList>
    </citation>
    <scope>NUCLEOTIDE SEQUENCE [LARGE SCALE GENOMIC DNA]</scope>
</reference>
<protein>
    <submittedName>
        <fullName evidence="1">Uncharacterized protein</fullName>
    </submittedName>
</protein>
<organism evidence="1 2">
    <name type="scientific">Melastoma candidum</name>
    <dbReference type="NCBI Taxonomy" id="119954"/>
    <lineage>
        <taxon>Eukaryota</taxon>
        <taxon>Viridiplantae</taxon>
        <taxon>Streptophyta</taxon>
        <taxon>Embryophyta</taxon>
        <taxon>Tracheophyta</taxon>
        <taxon>Spermatophyta</taxon>
        <taxon>Magnoliopsida</taxon>
        <taxon>eudicotyledons</taxon>
        <taxon>Gunneridae</taxon>
        <taxon>Pentapetalae</taxon>
        <taxon>rosids</taxon>
        <taxon>malvids</taxon>
        <taxon>Myrtales</taxon>
        <taxon>Melastomataceae</taxon>
        <taxon>Melastomatoideae</taxon>
        <taxon>Melastomateae</taxon>
        <taxon>Melastoma</taxon>
    </lineage>
</organism>
<name>A0ACB9MP72_9MYRT</name>
<gene>
    <name evidence="1" type="ORF">MLD38_031268</name>
</gene>
<proteinExistence type="predicted"/>
<keyword evidence="2" id="KW-1185">Reference proteome</keyword>
<dbReference type="EMBL" id="CM042888">
    <property type="protein sequence ID" value="KAI4325904.1"/>
    <property type="molecule type" value="Genomic_DNA"/>
</dbReference>
<evidence type="ECO:0000313" key="1">
    <source>
        <dbReference type="EMBL" id="KAI4325904.1"/>
    </source>
</evidence>
<comment type="caution">
    <text evidence="1">The sequence shown here is derived from an EMBL/GenBank/DDBJ whole genome shotgun (WGS) entry which is preliminary data.</text>
</comment>
<sequence>MAIGALISNRNFTSFFCSGRLWHADRGHLSQRDGRSSGSSPDARRNLLPPKLGDGEEHRDGRSFCAPSRVVPNRKPDLVLCTKLRKTSPALLIHPRRSGKCHCYASSSSYHDSRSALFFKKMSGPYIGRSQKPDIAKASRSRTYYKSEEYDISEIRLEALTTPETSGEVVLAEDNTREELLPWWQDFPKRWAIVLLCFMAFLLCNKDRVSVILLF</sequence>
<dbReference type="Proteomes" id="UP001057402">
    <property type="component" value="Chromosome 9"/>
</dbReference>
<evidence type="ECO:0000313" key="2">
    <source>
        <dbReference type="Proteomes" id="UP001057402"/>
    </source>
</evidence>
<accession>A0ACB9MP72</accession>